<dbReference type="PRINTS" id="PR00723">
    <property type="entry name" value="SUBTILISIN"/>
</dbReference>
<feature type="domain" description="Peptidase S8/S53" evidence="11">
    <location>
        <begin position="161"/>
        <end position="633"/>
    </location>
</feature>
<dbReference type="InterPro" id="IPR023827">
    <property type="entry name" value="Peptidase_S8_Asp-AS"/>
</dbReference>
<evidence type="ECO:0000259" key="12">
    <source>
        <dbReference type="Pfam" id="PF02225"/>
    </source>
</evidence>
<name>A0ABP9E1A3_9ACTN</name>
<feature type="domain" description="PA" evidence="12">
    <location>
        <begin position="425"/>
        <end position="516"/>
    </location>
</feature>
<dbReference type="CDD" id="cd07474">
    <property type="entry name" value="Peptidases_S8_subtilisin_Vpr-like"/>
    <property type="match status" value="1"/>
</dbReference>
<evidence type="ECO:0000256" key="9">
    <source>
        <dbReference type="SAM" id="MobiDB-lite"/>
    </source>
</evidence>
<comment type="caution">
    <text evidence="13">The sequence shown here is derived from an EMBL/GenBank/DDBJ whole genome shotgun (WGS) entry which is preliminary data.</text>
</comment>
<dbReference type="InterPro" id="IPR015500">
    <property type="entry name" value="Peptidase_S8_subtilisin-rel"/>
</dbReference>
<keyword evidence="2" id="KW-0134">Cell wall</keyword>
<dbReference type="EMBL" id="BAABIS010000001">
    <property type="protein sequence ID" value="GAA4865299.1"/>
    <property type="molecule type" value="Genomic_DNA"/>
</dbReference>
<dbReference type="PROSITE" id="PS00138">
    <property type="entry name" value="SUBTILASE_SER"/>
    <property type="match status" value="1"/>
</dbReference>
<keyword evidence="4 10" id="KW-0732">Signal</keyword>
<evidence type="ECO:0000256" key="2">
    <source>
        <dbReference type="ARBA" id="ARBA00022512"/>
    </source>
</evidence>
<proteinExistence type="inferred from homology"/>
<feature type="signal peptide" evidence="10">
    <location>
        <begin position="1"/>
        <end position="23"/>
    </location>
</feature>
<feature type="active site" description="Charge relay system" evidence="7">
    <location>
        <position position="594"/>
    </location>
</feature>
<dbReference type="Gene3D" id="3.50.30.30">
    <property type="match status" value="1"/>
</dbReference>
<dbReference type="InterPro" id="IPR022398">
    <property type="entry name" value="Peptidase_S8_His-AS"/>
</dbReference>
<evidence type="ECO:0000256" key="5">
    <source>
        <dbReference type="ARBA" id="ARBA00022801"/>
    </source>
</evidence>
<sequence length="1145" mass="113979">MRTPLTALGVALALLAPVQPAAAAVPAGGALTVLLELDTEAAAPAYQRAAAEARRARRSPEAVRHEAARAGADQRARADRAIDRLDRAVRTAVPGAAPLYRTRTLAAGLALRVRPADLPRLGTLPGVRAVRPVALKTRANGYSVPLTGAPAVWSGATGTTGEGVRIGIVDSGIDYTHADFGGPGTAAAFTAVDGARPAPPELFPNAKVVGGQDLVGDAYDPDPSADEAARTPHPDPNPIDCAANGHGTHVAGTAAGYGVTTAGATYRGPYRPGLDPVGFTVGPGAAPGAQLYAIRVFGCDGSTDQLAHALDLAADPNGDGDLADRLDVVNLSLGSPFGSPADADALAADRLAELGTVVVAAAGNEGDVYAVGGSPGTATRALTVAASVDPHTDADGIQVLAPAALAGPVPAHWSSRYRGWATADVSGDLALPADQTDGCTAFSAADAARLTGKIAVLAWRTREPDRACGSAARADHAADAGAVGTLFAADGDGLGEIAGNERIPAAILARADGERLVRAAGEGPVRVRLATPGNPLHGAVSQDQPQRADTLAGFTSRGIGVPGLVKPDLAAPGETIWSAKAGAGTGGMREDGTSMATPHVAGLAALVRAAHPDWTAGQVKAALMNTATDTWRGDDRTGPVYGPERTGAGRTRADLATRTPAVAYALAPAGAPPGAAASGGSSGTAAGSGAADGPASGRSSASGDVTGAVDTSASGRSAGSPASRRVSGVAAGGGGGQGPASGRSSGTAAGSADASGAADGPASGGASASRGGSGVDTGAVGVSFGPVAVTGRTALVREVEVRNLSDRPLSYATSYLPATELPGAAFRIAPARVDVPPGGTARVTVTLAVPDPAALERRPDATLDLTQAGRARTYRGELSGRLQLAPTRGDDPALRVPLFAAPRPASSHTAVGTPDLLAVRGAGAGLLSALHLDAEGTRWPDCPGRDLCVTDPGDRAANLRAAGSATDGDGVLYLAAALWAPAPTPAGGYGVRASLDTDGDGTTDALVVAGRLKGSDILVARTLDARTGAELDVQPLNGRWGDTDTDLLDTDALLLPVRLAALRTPLTNPRYALWTAVSASDPADALDTLGLADGRPALPVDLTRSGTLLAPVAPGAFVHPAVPAPLLLVHHLNPDGRRLQVVNSR</sequence>
<comment type="similarity">
    <text evidence="1 7 8">Belongs to the peptidase S8 family.</text>
</comment>
<evidence type="ECO:0000256" key="7">
    <source>
        <dbReference type="PROSITE-ProRule" id="PRU01240"/>
    </source>
</evidence>
<dbReference type="Pfam" id="PF00082">
    <property type="entry name" value="Peptidase_S8"/>
    <property type="match status" value="1"/>
</dbReference>
<protein>
    <recommendedName>
        <fullName evidence="15">Peptidase S8</fullName>
    </recommendedName>
</protein>
<dbReference type="InterPro" id="IPR050131">
    <property type="entry name" value="Peptidase_S8_subtilisin-like"/>
</dbReference>
<keyword evidence="3 7" id="KW-0645">Protease</keyword>
<keyword evidence="6 7" id="KW-0720">Serine protease</keyword>
<evidence type="ECO:0008006" key="15">
    <source>
        <dbReference type="Google" id="ProtNLM"/>
    </source>
</evidence>
<dbReference type="PANTHER" id="PTHR43806">
    <property type="entry name" value="PEPTIDASE S8"/>
    <property type="match status" value="1"/>
</dbReference>
<dbReference type="Proteomes" id="UP001501752">
    <property type="component" value="Unassembled WGS sequence"/>
</dbReference>
<dbReference type="InterPro" id="IPR003137">
    <property type="entry name" value="PA_domain"/>
</dbReference>
<accession>A0ABP9E1A3</accession>
<feature type="chain" id="PRO_5045825580" description="Peptidase S8" evidence="10">
    <location>
        <begin position="24"/>
        <end position="1145"/>
    </location>
</feature>
<feature type="region of interest" description="Disordered" evidence="9">
    <location>
        <begin position="670"/>
        <end position="773"/>
    </location>
</feature>
<feature type="region of interest" description="Disordered" evidence="9">
    <location>
        <begin position="219"/>
        <end position="238"/>
    </location>
</feature>
<evidence type="ECO:0000256" key="4">
    <source>
        <dbReference type="ARBA" id="ARBA00022729"/>
    </source>
</evidence>
<evidence type="ECO:0000256" key="8">
    <source>
        <dbReference type="RuleBase" id="RU003355"/>
    </source>
</evidence>
<evidence type="ECO:0000313" key="13">
    <source>
        <dbReference type="EMBL" id="GAA4865299.1"/>
    </source>
</evidence>
<feature type="compositionally biased region" description="Low complexity" evidence="9">
    <location>
        <begin position="712"/>
        <end position="729"/>
    </location>
</feature>
<dbReference type="PROSITE" id="PS00136">
    <property type="entry name" value="SUBTILASE_ASP"/>
    <property type="match status" value="1"/>
</dbReference>
<evidence type="ECO:0000313" key="14">
    <source>
        <dbReference type="Proteomes" id="UP001501752"/>
    </source>
</evidence>
<feature type="compositionally biased region" description="Gly residues" evidence="9">
    <location>
        <begin position="730"/>
        <end position="739"/>
    </location>
</feature>
<feature type="compositionally biased region" description="Low complexity" evidence="9">
    <location>
        <begin position="740"/>
        <end position="770"/>
    </location>
</feature>
<organism evidence="13 14">
    <name type="scientific">Kitasatospora terrestris</name>
    <dbReference type="NCBI Taxonomy" id="258051"/>
    <lineage>
        <taxon>Bacteria</taxon>
        <taxon>Bacillati</taxon>
        <taxon>Actinomycetota</taxon>
        <taxon>Actinomycetes</taxon>
        <taxon>Kitasatosporales</taxon>
        <taxon>Streptomycetaceae</taxon>
        <taxon>Kitasatospora</taxon>
    </lineage>
</organism>
<dbReference type="SUPFAM" id="SSF52743">
    <property type="entry name" value="Subtilisin-like"/>
    <property type="match status" value="1"/>
</dbReference>
<evidence type="ECO:0000256" key="3">
    <source>
        <dbReference type="ARBA" id="ARBA00022670"/>
    </source>
</evidence>
<feature type="compositionally biased region" description="Low complexity" evidence="9">
    <location>
        <begin position="670"/>
        <end position="703"/>
    </location>
</feature>
<keyword evidence="5 7" id="KW-0378">Hydrolase</keyword>
<gene>
    <name evidence="13" type="ORF">GCM10023235_49570</name>
</gene>
<dbReference type="InterPro" id="IPR034213">
    <property type="entry name" value="S8_Vpr-like"/>
</dbReference>
<dbReference type="PROSITE" id="PS00137">
    <property type="entry name" value="SUBTILASE_HIS"/>
    <property type="match status" value="1"/>
</dbReference>
<evidence type="ECO:0000259" key="11">
    <source>
        <dbReference type="Pfam" id="PF00082"/>
    </source>
</evidence>
<keyword evidence="2" id="KW-0964">Secreted</keyword>
<evidence type="ECO:0000256" key="10">
    <source>
        <dbReference type="SAM" id="SignalP"/>
    </source>
</evidence>
<dbReference type="InterPro" id="IPR023828">
    <property type="entry name" value="Peptidase_S8_Ser-AS"/>
</dbReference>
<feature type="active site" description="Charge relay system" evidence="7">
    <location>
        <position position="246"/>
    </location>
</feature>
<dbReference type="InterPro" id="IPR036852">
    <property type="entry name" value="Peptidase_S8/S53_dom_sf"/>
</dbReference>
<reference evidence="14" key="1">
    <citation type="journal article" date="2019" name="Int. J. Syst. Evol. Microbiol.">
        <title>The Global Catalogue of Microorganisms (GCM) 10K type strain sequencing project: providing services to taxonomists for standard genome sequencing and annotation.</title>
        <authorList>
            <consortium name="The Broad Institute Genomics Platform"/>
            <consortium name="The Broad Institute Genome Sequencing Center for Infectious Disease"/>
            <person name="Wu L."/>
            <person name="Ma J."/>
        </authorList>
    </citation>
    <scope>NUCLEOTIDE SEQUENCE [LARGE SCALE GENOMIC DNA]</scope>
    <source>
        <strain evidence="14">JCM 13006</strain>
    </source>
</reference>
<dbReference type="PANTHER" id="PTHR43806:SF11">
    <property type="entry name" value="CEREVISIN-RELATED"/>
    <property type="match status" value="1"/>
</dbReference>
<dbReference type="InterPro" id="IPR000209">
    <property type="entry name" value="Peptidase_S8/S53_dom"/>
</dbReference>
<feature type="region of interest" description="Disordered" evidence="9">
    <location>
        <begin position="52"/>
        <end position="76"/>
    </location>
</feature>
<evidence type="ECO:0000256" key="1">
    <source>
        <dbReference type="ARBA" id="ARBA00011073"/>
    </source>
</evidence>
<dbReference type="Pfam" id="PF02225">
    <property type="entry name" value="PA"/>
    <property type="match status" value="1"/>
</dbReference>
<dbReference type="RefSeq" id="WP_345699076.1">
    <property type="nucleotide sequence ID" value="NZ_BAABIS010000001.1"/>
</dbReference>
<dbReference type="Gene3D" id="3.40.50.200">
    <property type="entry name" value="Peptidase S8/S53 domain"/>
    <property type="match status" value="1"/>
</dbReference>
<keyword evidence="14" id="KW-1185">Reference proteome</keyword>
<dbReference type="PROSITE" id="PS51892">
    <property type="entry name" value="SUBTILASE"/>
    <property type="match status" value="1"/>
</dbReference>
<feature type="active site" description="Charge relay system" evidence="7">
    <location>
        <position position="170"/>
    </location>
</feature>
<feature type="region of interest" description="Disordered" evidence="9">
    <location>
        <begin position="630"/>
        <end position="654"/>
    </location>
</feature>
<evidence type="ECO:0000256" key="6">
    <source>
        <dbReference type="ARBA" id="ARBA00022825"/>
    </source>
</evidence>